<dbReference type="InterPro" id="IPR036291">
    <property type="entry name" value="NAD(P)-bd_dom_sf"/>
</dbReference>
<evidence type="ECO:0000313" key="3">
    <source>
        <dbReference type="Proteomes" id="UP000324479"/>
    </source>
</evidence>
<dbReference type="InterPro" id="IPR001509">
    <property type="entry name" value="Epimerase_deHydtase"/>
</dbReference>
<dbReference type="AlphaFoldDB" id="A0A5M6DE24"/>
<feature type="domain" description="NAD-dependent epimerase/dehydratase" evidence="1">
    <location>
        <begin position="3"/>
        <end position="234"/>
    </location>
</feature>
<reference evidence="2 3" key="1">
    <citation type="submission" date="2019-08" db="EMBL/GenBank/DDBJ databases">
        <authorList>
            <person name="Dhanesh K."/>
            <person name="Kumar G."/>
            <person name="Sasikala C."/>
            <person name="Venkata Ramana C."/>
        </authorList>
    </citation>
    <scope>NUCLEOTIDE SEQUENCE [LARGE SCALE GENOMIC DNA]</scope>
    <source>
        <strain evidence="2 3">JC645</strain>
    </source>
</reference>
<comment type="caution">
    <text evidence="2">The sequence shown here is derived from an EMBL/GenBank/DDBJ whole genome shotgun (WGS) entry which is preliminary data.</text>
</comment>
<dbReference type="CDD" id="cd08946">
    <property type="entry name" value="SDR_e"/>
    <property type="match status" value="1"/>
</dbReference>
<dbReference type="SUPFAM" id="SSF51735">
    <property type="entry name" value="NAD(P)-binding Rossmann-fold domains"/>
    <property type="match status" value="1"/>
</dbReference>
<accession>A0A5M6DE24</accession>
<sequence length="282" mass="30877">MRIALTGGTGFLGRHLIDSLLQSGHQVTAWCRSDPDTVSSRTPHVHWIRGELGQRRDAEQLAQSADAMIHAGWYRGGDSFLNIDADPERYWQINSVGALQLLESASRAGVNRFVFISSGAVHDQVLPDRPLDETHPMRPRTLYGACKASIEAMVHHYGSSGKLVAASVRPTSIYGLAEPASQSKWFELVAQIKRGKNVEATGGSKTVHASDVARSVALLLQQDDSIAGETFNCCDRMISDYEVAMLAKQLTGSPSQISGHEKMAKHEIETAKIRSIGMRSRR</sequence>
<evidence type="ECO:0000313" key="2">
    <source>
        <dbReference type="EMBL" id="KAA5544389.1"/>
    </source>
</evidence>
<dbReference type="InterPro" id="IPR050177">
    <property type="entry name" value="Lipid_A_modif_metabolic_enz"/>
</dbReference>
<dbReference type="Proteomes" id="UP000324479">
    <property type="component" value="Unassembled WGS sequence"/>
</dbReference>
<dbReference type="Gene3D" id="3.40.50.720">
    <property type="entry name" value="NAD(P)-binding Rossmann-like Domain"/>
    <property type="match status" value="1"/>
</dbReference>
<organism evidence="2 3">
    <name type="scientific">Roseiconus nitratireducens</name>
    <dbReference type="NCBI Taxonomy" id="2605748"/>
    <lineage>
        <taxon>Bacteria</taxon>
        <taxon>Pseudomonadati</taxon>
        <taxon>Planctomycetota</taxon>
        <taxon>Planctomycetia</taxon>
        <taxon>Pirellulales</taxon>
        <taxon>Pirellulaceae</taxon>
        <taxon>Roseiconus</taxon>
    </lineage>
</organism>
<dbReference type="Pfam" id="PF01370">
    <property type="entry name" value="Epimerase"/>
    <property type="match status" value="1"/>
</dbReference>
<evidence type="ECO:0000259" key="1">
    <source>
        <dbReference type="Pfam" id="PF01370"/>
    </source>
</evidence>
<gene>
    <name evidence="2" type="ORF">FYK55_08585</name>
</gene>
<dbReference type="EMBL" id="VWOX01000004">
    <property type="protein sequence ID" value="KAA5544389.1"/>
    <property type="molecule type" value="Genomic_DNA"/>
</dbReference>
<proteinExistence type="predicted"/>
<name>A0A5M6DE24_9BACT</name>
<dbReference type="RefSeq" id="WP_150075998.1">
    <property type="nucleotide sequence ID" value="NZ_VWOX01000004.1"/>
</dbReference>
<dbReference type="PANTHER" id="PTHR43245">
    <property type="entry name" value="BIFUNCTIONAL POLYMYXIN RESISTANCE PROTEIN ARNA"/>
    <property type="match status" value="1"/>
</dbReference>
<dbReference type="PANTHER" id="PTHR43245:SF58">
    <property type="entry name" value="BLL5923 PROTEIN"/>
    <property type="match status" value="1"/>
</dbReference>
<protein>
    <submittedName>
        <fullName evidence="2">NAD(P)-dependent oxidoreductase</fullName>
    </submittedName>
</protein>
<keyword evidence="3" id="KW-1185">Reference proteome</keyword>